<evidence type="ECO:0000313" key="2">
    <source>
        <dbReference type="EMBL" id="VAW15937.1"/>
    </source>
</evidence>
<proteinExistence type="predicted"/>
<reference evidence="2" key="1">
    <citation type="submission" date="2018-06" db="EMBL/GenBank/DDBJ databases">
        <authorList>
            <person name="Zhirakovskaya E."/>
        </authorList>
    </citation>
    <scope>NUCLEOTIDE SEQUENCE</scope>
</reference>
<dbReference type="EMBL" id="UOEQ01000079">
    <property type="protein sequence ID" value="VAW15937.1"/>
    <property type="molecule type" value="Genomic_DNA"/>
</dbReference>
<sequence length="236" mass="26142">MTITNTNRDHALLEKTCPIDFNGHQFVALHSGALFWPDENTLLVADLHLEKMSSFARNGQLLPPYDTGATLAMLRDDMEKSGAEQIICLGDSFHRDEGVSSLFGADLELLKELVSTAEWIWIKGNHDPSPHNIGGKCVDQIGIKNLALVHEPSVDEHNQIAGHLHPGARIRINGRTSRGPCFIYDKRLMILPAYGKSTGNLNILSDAYDGLFEKKALNVIMIGKEKLYPVATKFLI</sequence>
<dbReference type="PANTHER" id="PTHR39323:SF1">
    <property type="entry name" value="BLR1149 PROTEIN"/>
    <property type="match status" value="1"/>
</dbReference>
<organism evidence="2">
    <name type="scientific">hydrothermal vent metagenome</name>
    <dbReference type="NCBI Taxonomy" id="652676"/>
    <lineage>
        <taxon>unclassified sequences</taxon>
        <taxon>metagenomes</taxon>
        <taxon>ecological metagenomes</taxon>
    </lineage>
</organism>
<dbReference type="Pfam" id="PF00149">
    <property type="entry name" value="Metallophos"/>
    <property type="match status" value="1"/>
</dbReference>
<evidence type="ECO:0000259" key="1">
    <source>
        <dbReference type="Pfam" id="PF00149"/>
    </source>
</evidence>
<dbReference type="PANTHER" id="PTHR39323">
    <property type="entry name" value="BLR1149 PROTEIN"/>
    <property type="match status" value="1"/>
</dbReference>
<dbReference type="InterPro" id="IPR029052">
    <property type="entry name" value="Metallo-depent_PP-like"/>
</dbReference>
<dbReference type="InterPro" id="IPR004843">
    <property type="entry name" value="Calcineurin-like_PHP"/>
</dbReference>
<dbReference type="SUPFAM" id="SSF56300">
    <property type="entry name" value="Metallo-dependent phosphatases"/>
    <property type="match status" value="1"/>
</dbReference>
<dbReference type="NCBIfam" id="TIGR04123">
    <property type="entry name" value="P_estr_lig_assc"/>
    <property type="match status" value="1"/>
</dbReference>
<dbReference type="Gene3D" id="3.60.21.10">
    <property type="match status" value="1"/>
</dbReference>
<name>A0A3B0TR96_9ZZZZ</name>
<dbReference type="AlphaFoldDB" id="A0A3B0TR96"/>
<feature type="domain" description="Calcineurin-like phosphoesterase" evidence="1">
    <location>
        <begin position="42"/>
        <end position="132"/>
    </location>
</feature>
<accession>A0A3B0TR96</accession>
<dbReference type="InterPro" id="IPR024173">
    <property type="entry name" value="Pesterase_MJ0037-like"/>
</dbReference>
<protein>
    <submittedName>
        <fullName evidence="2">FIG006285: ICC-like protein phosphoesterase</fullName>
    </submittedName>
</protein>
<gene>
    <name evidence="2" type="ORF">MNBD_ALPHA11-968</name>
</gene>
<dbReference type="InterPro" id="IPR026336">
    <property type="entry name" value="PdeM-like"/>
</dbReference>
<dbReference type="GO" id="GO:0016787">
    <property type="term" value="F:hydrolase activity"/>
    <property type="evidence" value="ECO:0007669"/>
    <property type="project" value="InterPro"/>
</dbReference>
<dbReference type="PIRSF" id="PIRSF000887">
    <property type="entry name" value="Pesterase_MJ0037"/>
    <property type="match status" value="1"/>
</dbReference>